<dbReference type="InterPro" id="IPR052828">
    <property type="entry name" value="NELF-A_domain"/>
</dbReference>
<dbReference type="AlphaFoldDB" id="A0A194QC85"/>
<protein>
    <submittedName>
        <fullName evidence="2">Negative elongation factor A</fullName>
    </submittedName>
</protein>
<proteinExistence type="predicted"/>
<evidence type="ECO:0000256" key="1">
    <source>
        <dbReference type="SAM" id="MobiDB-lite"/>
    </source>
</evidence>
<dbReference type="PANTHER" id="PTHR13328:SF4">
    <property type="entry name" value="NEGATIVE ELONGATION FACTOR A"/>
    <property type="match status" value="1"/>
</dbReference>
<feature type="region of interest" description="Disordered" evidence="1">
    <location>
        <begin position="74"/>
        <end position="134"/>
    </location>
</feature>
<evidence type="ECO:0000313" key="3">
    <source>
        <dbReference type="Proteomes" id="UP000053268"/>
    </source>
</evidence>
<dbReference type="PANTHER" id="PTHR13328">
    <property type="entry name" value="NEGATIVE ELONGATION FACTOR A NELF-A"/>
    <property type="match status" value="1"/>
</dbReference>
<keyword evidence="2" id="KW-0648">Protein biosynthesis</keyword>
<dbReference type="GO" id="GO:0032021">
    <property type="term" value="C:NELF complex"/>
    <property type="evidence" value="ECO:0007669"/>
    <property type="project" value="TreeGrafter"/>
</dbReference>
<evidence type="ECO:0000313" key="2">
    <source>
        <dbReference type="EMBL" id="KPJ03153.1"/>
    </source>
</evidence>
<accession>A0A194QC85</accession>
<keyword evidence="3" id="KW-1185">Reference proteome</keyword>
<dbReference type="STRING" id="66420.A0A194QC85"/>
<feature type="compositionally biased region" description="Low complexity" evidence="1">
    <location>
        <begin position="80"/>
        <end position="90"/>
    </location>
</feature>
<gene>
    <name evidence="2" type="ORF">RR46_06311</name>
</gene>
<organism evidence="2 3">
    <name type="scientific">Papilio xuthus</name>
    <name type="common">Asian swallowtail butterfly</name>
    <dbReference type="NCBI Taxonomy" id="66420"/>
    <lineage>
        <taxon>Eukaryota</taxon>
        <taxon>Metazoa</taxon>
        <taxon>Ecdysozoa</taxon>
        <taxon>Arthropoda</taxon>
        <taxon>Hexapoda</taxon>
        <taxon>Insecta</taxon>
        <taxon>Pterygota</taxon>
        <taxon>Neoptera</taxon>
        <taxon>Endopterygota</taxon>
        <taxon>Lepidoptera</taxon>
        <taxon>Glossata</taxon>
        <taxon>Ditrysia</taxon>
        <taxon>Papilionoidea</taxon>
        <taxon>Papilionidae</taxon>
        <taxon>Papilioninae</taxon>
        <taxon>Papilio</taxon>
    </lineage>
</organism>
<name>A0A194QC85_PAPXU</name>
<dbReference type="GO" id="GO:0034244">
    <property type="term" value="P:negative regulation of transcription elongation by RNA polymerase II"/>
    <property type="evidence" value="ECO:0007669"/>
    <property type="project" value="TreeGrafter"/>
</dbReference>
<reference evidence="2 3" key="1">
    <citation type="journal article" date="2015" name="Nat. Commun.">
        <title>Outbred genome sequencing and CRISPR/Cas9 gene editing in butterflies.</title>
        <authorList>
            <person name="Li X."/>
            <person name="Fan D."/>
            <person name="Zhang W."/>
            <person name="Liu G."/>
            <person name="Zhang L."/>
            <person name="Zhao L."/>
            <person name="Fang X."/>
            <person name="Chen L."/>
            <person name="Dong Y."/>
            <person name="Chen Y."/>
            <person name="Ding Y."/>
            <person name="Zhao R."/>
            <person name="Feng M."/>
            <person name="Zhu Y."/>
            <person name="Feng Y."/>
            <person name="Jiang X."/>
            <person name="Zhu D."/>
            <person name="Xiang H."/>
            <person name="Feng X."/>
            <person name="Li S."/>
            <person name="Wang J."/>
            <person name="Zhang G."/>
            <person name="Kronforst M.R."/>
            <person name="Wang W."/>
        </authorList>
    </citation>
    <scope>NUCLEOTIDE SEQUENCE [LARGE SCALE GENOMIC DNA]</scope>
    <source>
        <strain evidence="2">Ya'a_city_454_Px</strain>
        <tissue evidence="2">Whole body</tissue>
    </source>
</reference>
<dbReference type="Proteomes" id="UP000053268">
    <property type="component" value="Unassembled WGS sequence"/>
</dbReference>
<sequence>MSSPSQPAPLLVNGVPDALPAVPDALPAVLEAQPGVPDVQPDVAEALLAVPEALLAVPEAQSPAQPALAAQNDMPAQPNVPAVPEALPAGPEAPPAVPTTHARAPVPVAPVNGESVPHAEHDQPIQPAPPQPTPAPRRTLFLSQAQLLEAQEMFRTANRVTRPEKAFILGFIAGSRASPNPELGHIISIKLSDNHENVMQSDDTFITMVAEIHFQMNFSTGQWCRVKRYRPLEGAVPQKIMPGFPINQNGN</sequence>
<dbReference type="EMBL" id="KQ459193">
    <property type="protein sequence ID" value="KPJ03153.1"/>
    <property type="molecule type" value="Genomic_DNA"/>
</dbReference>
<dbReference type="GO" id="GO:0003746">
    <property type="term" value="F:translation elongation factor activity"/>
    <property type="evidence" value="ECO:0007669"/>
    <property type="project" value="UniProtKB-KW"/>
</dbReference>
<keyword evidence="2" id="KW-0251">Elongation factor</keyword>